<evidence type="ECO:0000313" key="9">
    <source>
        <dbReference type="EMBL" id="MBK5145041.1"/>
    </source>
</evidence>
<evidence type="ECO:0000256" key="4">
    <source>
        <dbReference type="ARBA" id="ARBA00022989"/>
    </source>
</evidence>
<feature type="coiled-coil region" evidence="6">
    <location>
        <begin position="200"/>
        <end position="231"/>
    </location>
</feature>
<evidence type="ECO:0000256" key="3">
    <source>
        <dbReference type="ARBA" id="ARBA00022692"/>
    </source>
</evidence>
<evidence type="ECO:0000259" key="8">
    <source>
        <dbReference type="Pfam" id="PF02706"/>
    </source>
</evidence>
<reference evidence="9 10" key="1">
    <citation type="submission" date="2020-11" db="EMBL/GenBank/DDBJ databases">
        <title>Insectihabitans protaetiae gen. nov. sp. nov. and Insectihabitans allomyrinae sp. nov., isolated from larvae of Protaetia brevitarsis seulensis and Allomyrina dichotoma, respectively.</title>
        <authorList>
            <person name="Lee S.D."/>
            <person name="Byeon Y.-S."/>
            <person name="Kim S.-M."/>
            <person name="Yang H.L."/>
            <person name="Kim I.S."/>
        </authorList>
    </citation>
    <scope>NUCLEOTIDE SEQUENCE [LARGE SCALE GENOMIC DNA]</scope>
    <source>
        <strain evidence="9 10">BWR-B9</strain>
    </source>
</reference>
<feature type="domain" description="Polysaccharide chain length determinant N-terminal" evidence="8">
    <location>
        <begin position="29"/>
        <end position="112"/>
    </location>
</feature>
<evidence type="ECO:0000256" key="2">
    <source>
        <dbReference type="ARBA" id="ARBA00022475"/>
    </source>
</evidence>
<dbReference type="Pfam" id="PF02706">
    <property type="entry name" value="Wzz"/>
    <property type="match status" value="1"/>
</dbReference>
<evidence type="ECO:0000256" key="6">
    <source>
        <dbReference type="SAM" id="Coils"/>
    </source>
</evidence>
<evidence type="ECO:0000256" key="1">
    <source>
        <dbReference type="ARBA" id="ARBA00004651"/>
    </source>
</evidence>
<gene>
    <name evidence="9" type="ORF">I2494_15190</name>
</gene>
<keyword evidence="10" id="KW-1185">Reference proteome</keyword>
<feature type="transmembrane region" description="Helical" evidence="7">
    <location>
        <begin position="46"/>
        <end position="64"/>
    </location>
</feature>
<protein>
    <submittedName>
        <fullName evidence="9">LPS O-antigen chain length determinant protein WzzB</fullName>
    </submittedName>
</protein>
<dbReference type="Proteomes" id="UP001296921">
    <property type="component" value="Unassembled WGS sequence"/>
</dbReference>
<keyword evidence="6" id="KW-0175">Coiled coil</keyword>
<keyword evidence="3 7" id="KW-0812">Transmembrane</keyword>
<dbReference type="InterPro" id="IPR050445">
    <property type="entry name" value="Bact_polysacc_biosynth/exp"/>
</dbReference>
<dbReference type="PANTHER" id="PTHR32309:SF13">
    <property type="entry name" value="FERRIC ENTEROBACTIN TRANSPORT PROTEIN FEPE"/>
    <property type="match status" value="1"/>
</dbReference>
<keyword evidence="5 7" id="KW-0472">Membrane</keyword>
<keyword evidence="4 7" id="KW-1133">Transmembrane helix</keyword>
<evidence type="ECO:0000313" key="10">
    <source>
        <dbReference type="Proteomes" id="UP001296921"/>
    </source>
</evidence>
<dbReference type="PANTHER" id="PTHR32309">
    <property type="entry name" value="TYROSINE-PROTEIN KINASE"/>
    <property type="match status" value="1"/>
</dbReference>
<comment type="caution">
    <text evidence="9">The sequence shown here is derived from an EMBL/GenBank/DDBJ whole genome shotgun (WGS) entry which is preliminary data.</text>
</comment>
<keyword evidence="2" id="KW-1003">Cell membrane</keyword>
<comment type="subcellular location">
    <subcellularLocation>
        <location evidence="1">Cell membrane</location>
        <topology evidence="1">Multi-pass membrane protein</topology>
    </subcellularLocation>
</comment>
<dbReference type="RefSeq" id="WP_218467715.1">
    <property type="nucleotide sequence ID" value="NZ_JADRCR010000008.1"/>
</dbReference>
<proteinExistence type="predicted"/>
<organism evidence="9 10">
    <name type="scientific">Limnobaculum allomyrinae</name>
    <dbReference type="NCBI Taxonomy" id="2791986"/>
    <lineage>
        <taxon>Bacteria</taxon>
        <taxon>Pseudomonadati</taxon>
        <taxon>Pseudomonadota</taxon>
        <taxon>Gammaproteobacteria</taxon>
        <taxon>Enterobacterales</taxon>
        <taxon>Budviciaceae</taxon>
        <taxon>Limnobaculum</taxon>
    </lineage>
</organism>
<accession>A0ABS1ITH4</accession>
<feature type="transmembrane region" description="Helical" evidence="7">
    <location>
        <begin position="331"/>
        <end position="352"/>
    </location>
</feature>
<sequence length="362" mass="41055">MSNKEQSQSQPQSMIAGYYPLYQAPQNDDDIDLFDFIAQLWKKRRWIVGCMLVTTLLAAVYAFTAEEQWTATAVVDAPGFSSMNNYYQGTRLLEGNVDKSISSEEVADKLFKQFISQASSYNELSKFISESDYFKKLVEGKSEQKRAKLLNEIISDVKVTKEKDSSIYSFSFPATTSAEAKKLLEKYIEMVNANVSQVQYAQLTSQIENKKQTLQNQMLAIKKVAEEQRLEEIKNIKMALTVAERTNIQKPEITGLTKLDSNRLFLLGKDALSAMSESIEKQPLVLGDDYYNLQRQLINLINFKVNSTDAKGFSYLKSPILPIENDKPKRIIILSIGLFLGLVGGIGIVLLYNEIKRRKIDK</sequence>
<name>A0ABS1ITH4_9GAMM</name>
<evidence type="ECO:0000256" key="7">
    <source>
        <dbReference type="SAM" id="Phobius"/>
    </source>
</evidence>
<dbReference type="InterPro" id="IPR003856">
    <property type="entry name" value="LPS_length_determ_N"/>
</dbReference>
<evidence type="ECO:0000256" key="5">
    <source>
        <dbReference type="ARBA" id="ARBA00023136"/>
    </source>
</evidence>
<dbReference type="EMBL" id="JADRCR010000008">
    <property type="protein sequence ID" value="MBK5145041.1"/>
    <property type="molecule type" value="Genomic_DNA"/>
</dbReference>